<accession>A0AAD5MSW0</accession>
<dbReference type="InterPro" id="IPR001506">
    <property type="entry name" value="Peptidase_M12A"/>
</dbReference>
<organism evidence="3 4">
    <name type="scientific">Parelaphostrongylus tenuis</name>
    <name type="common">Meningeal worm</name>
    <dbReference type="NCBI Taxonomy" id="148309"/>
    <lineage>
        <taxon>Eukaryota</taxon>
        <taxon>Metazoa</taxon>
        <taxon>Ecdysozoa</taxon>
        <taxon>Nematoda</taxon>
        <taxon>Chromadorea</taxon>
        <taxon>Rhabditida</taxon>
        <taxon>Rhabditina</taxon>
        <taxon>Rhabditomorpha</taxon>
        <taxon>Strongyloidea</taxon>
        <taxon>Metastrongylidae</taxon>
        <taxon>Parelaphostrongylus</taxon>
    </lineage>
</organism>
<evidence type="ECO:0000259" key="2">
    <source>
        <dbReference type="PROSITE" id="PS51864"/>
    </source>
</evidence>
<dbReference type="GO" id="GO:0006508">
    <property type="term" value="P:proteolysis"/>
    <property type="evidence" value="ECO:0007669"/>
    <property type="project" value="InterPro"/>
</dbReference>
<reference evidence="3" key="1">
    <citation type="submission" date="2021-06" db="EMBL/GenBank/DDBJ databases">
        <title>Parelaphostrongylus tenuis whole genome reference sequence.</title>
        <authorList>
            <person name="Garwood T.J."/>
            <person name="Larsen P.A."/>
            <person name="Fountain-Jones N.M."/>
            <person name="Garbe J.R."/>
            <person name="Macchietto M.G."/>
            <person name="Kania S.A."/>
            <person name="Gerhold R.W."/>
            <person name="Richards J.E."/>
            <person name="Wolf T.M."/>
        </authorList>
    </citation>
    <scope>NUCLEOTIDE SEQUENCE</scope>
    <source>
        <strain evidence="3">MNPRO001-30</strain>
        <tissue evidence="3">Meninges</tissue>
    </source>
</reference>
<dbReference type="AlphaFoldDB" id="A0AAD5MSW0"/>
<dbReference type="PROSITE" id="PS51864">
    <property type="entry name" value="ASTACIN"/>
    <property type="match status" value="1"/>
</dbReference>
<keyword evidence="4" id="KW-1185">Reference proteome</keyword>
<comment type="caution">
    <text evidence="3">The sequence shown here is derived from an EMBL/GenBank/DDBJ whole genome shotgun (WGS) entry which is preliminary data.</text>
</comment>
<protein>
    <recommendedName>
        <fullName evidence="2">Peptidase M12A domain-containing protein</fullName>
    </recommendedName>
</protein>
<gene>
    <name evidence="3" type="ORF">KIN20_020454</name>
</gene>
<sequence>MVKQILPEAIGKSGTDGQRIAFSDGDIRKINKLYQCADSTYTNAIADRDQLSKFFTCAQNTEHISTSVIGEKDFDNL</sequence>
<feature type="domain" description="Peptidase M12A" evidence="2">
    <location>
        <begin position="1"/>
        <end position="37"/>
    </location>
</feature>
<evidence type="ECO:0000313" key="3">
    <source>
        <dbReference type="EMBL" id="KAJ1361248.1"/>
    </source>
</evidence>
<evidence type="ECO:0000313" key="4">
    <source>
        <dbReference type="Proteomes" id="UP001196413"/>
    </source>
</evidence>
<dbReference type="EMBL" id="JAHQIW010004139">
    <property type="protein sequence ID" value="KAJ1361248.1"/>
    <property type="molecule type" value="Genomic_DNA"/>
</dbReference>
<dbReference type="GO" id="GO:0004222">
    <property type="term" value="F:metalloendopeptidase activity"/>
    <property type="evidence" value="ECO:0007669"/>
    <property type="project" value="InterPro"/>
</dbReference>
<name>A0AAD5MSW0_PARTN</name>
<evidence type="ECO:0000256" key="1">
    <source>
        <dbReference type="PROSITE-ProRule" id="PRU01211"/>
    </source>
</evidence>
<dbReference type="Proteomes" id="UP001196413">
    <property type="component" value="Unassembled WGS sequence"/>
</dbReference>
<comment type="caution">
    <text evidence="1">Lacks conserved residue(s) required for the propagation of feature annotation.</text>
</comment>
<proteinExistence type="predicted"/>